<dbReference type="PANTHER" id="PTHR43316">
    <property type="entry name" value="HYDROLASE, HALOACID DELAHOGENASE-RELATED"/>
    <property type="match status" value="1"/>
</dbReference>
<name>A0AAP2RH94_9FIRM</name>
<dbReference type="InterPro" id="IPR036412">
    <property type="entry name" value="HAD-like_sf"/>
</dbReference>
<evidence type="ECO:0000313" key="3">
    <source>
        <dbReference type="Proteomes" id="UP001299265"/>
    </source>
</evidence>
<proteinExistence type="predicted"/>
<dbReference type="AlphaFoldDB" id="A0AAP2RH94"/>
<dbReference type="EMBL" id="JAJNOR010000001">
    <property type="protein sequence ID" value="MCD2491253.1"/>
    <property type="molecule type" value="Genomic_DNA"/>
</dbReference>
<dbReference type="InterPro" id="IPR023214">
    <property type="entry name" value="HAD_sf"/>
</dbReference>
<accession>A0AAP2RH94</accession>
<reference evidence="2 3" key="1">
    <citation type="submission" date="2021-11" db="EMBL/GenBank/DDBJ databases">
        <title>Lacrimispora sp. nov. NSJ-141 isolated from human feces.</title>
        <authorList>
            <person name="Abdugheni R."/>
        </authorList>
    </citation>
    <scope>NUCLEOTIDE SEQUENCE [LARGE SCALE GENOMIC DNA]</scope>
    <source>
        <strain evidence="2 3">NSJ-141</strain>
    </source>
</reference>
<protein>
    <submittedName>
        <fullName evidence="2">HAD family hydrolase</fullName>
    </submittedName>
</protein>
<dbReference type="Proteomes" id="UP001299265">
    <property type="component" value="Unassembled WGS sequence"/>
</dbReference>
<dbReference type="Pfam" id="PF00702">
    <property type="entry name" value="Hydrolase"/>
    <property type="match status" value="1"/>
</dbReference>
<comment type="caution">
    <text evidence="2">The sequence shown here is derived from an EMBL/GenBank/DDBJ whole genome shotgun (WGS) entry which is preliminary data.</text>
</comment>
<organism evidence="2 3">
    <name type="scientific">Lientehia hominis</name>
    <dbReference type="NCBI Taxonomy" id="2897778"/>
    <lineage>
        <taxon>Bacteria</taxon>
        <taxon>Bacillati</taxon>
        <taxon>Bacillota</taxon>
        <taxon>Clostridia</taxon>
        <taxon>Lachnospirales</taxon>
        <taxon>Lachnospiraceae</taxon>
        <taxon>Lientehia</taxon>
    </lineage>
</organism>
<dbReference type="InterPro" id="IPR051540">
    <property type="entry name" value="S-2-haloacid_dehalogenase"/>
</dbReference>
<dbReference type="GO" id="GO:0016787">
    <property type="term" value="F:hydrolase activity"/>
    <property type="evidence" value="ECO:0007669"/>
    <property type="project" value="UniProtKB-KW"/>
</dbReference>
<keyword evidence="1 2" id="KW-0378">Hydrolase</keyword>
<sequence>MKCYMGALGRTFAPSGYDPKHLTSSVWKGTEAMVQNDGTMSNRERFWNVFSQVMGREMLSEEPVFEQFYREQFGEAKAATAFQPLASETVKIFREKGYTVILATNPLFPSVATHRRMEWAGLSPGDFDLVTTYEEETFCKPNLKYYTSILERFGKMPEQCMMVGNDVDEDMCVTSLGIKGYLLTDCLLNRHGRSLEGYLSGSFEEFRRFAERMPNLT</sequence>
<evidence type="ECO:0000256" key="1">
    <source>
        <dbReference type="ARBA" id="ARBA00022801"/>
    </source>
</evidence>
<gene>
    <name evidence="2" type="ORF">LQE92_01250</name>
</gene>
<dbReference type="PANTHER" id="PTHR43316:SF3">
    <property type="entry name" value="HALOACID DEHALOGENASE, TYPE II (AFU_ORTHOLOGUE AFUA_2G07750)-RELATED"/>
    <property type="match status" value="1"/>
</dbReference>
<evidence type="ECO:0000313" key="2">
    <source>
        <dbReference type="EMBL" id="MCD2491253.1"/>
    </source>
</evidence>
<dbReference type="SUPFAM" id="SSF56784">
    <property type="entry name" value="HAD-like"/>
    <property type="match status" value="1"/>
</dbReference>
<keyword evidence="3" id="KW-1185">Reference proteome</keyword>
<dbReference type="Gene3D" id="3.40.50.1000">
    <property type="entry name" value="HAD superfamily/HAD-like"/>
    <property type="match status" value="1"/>
</dbReference>